<dbReference type="SMART" id="SM00829">
    <property type="entry name" value="PKS_ER"/>
    <property type="match status" value="1"/>
</dbReference>
<gene>
    <name evidence="4" type="ORF">M430DRAFT_19391</name>
</gene>
<dbReference type="Proteomes" id="UP000241818">
    <property type="component" value="Unassembled WGS sequence"/>
</dbReference>
<dbReference type="Pfam" id="PF08240">
    <property type="entry name" value="ADH_N"/>
    <property type="match status" value="1"/>
</dbReference>
<keyword evidence="2" id="KW-0560">Oxidoreductase</keyword>
<evidence type="ECO:0000259" key="3">
    <source>
        <dbReference type="SMART" id="SM00829"/>
    </source>
</evidence>
<dbReference type="CDD" id="cd08249">
    <property type="entry name" value="enoyl_reductase_like"/>
    <property type="match status" value="1"/>
</dbReference>
<comment type="similarity">
    <text evidence="1">Belongs to the zinc-containing alcohol dehydrogenase family.</text>
</comment>
<dbReference type="EMBL" id="KZ679011">
    <property type="protein sequence ID" value="PSS18796.1"/>
    <property type="molecule type" value="Genomic_DNA"/>
</dbReference>
<dbReference type="Gene3D" id="3.40.50.720">
    <property type="entry name" value="NAD(P)-binding Rossmann-like Domain"/>
    <property type="match status" value="1"/>
</dbReference>
<name>A0A2T3B2L4_AMORE</name>
<protein>
    <recommendedName>
        <fullName evidence="3">Enoyl reductase (ER) domain-containing protein</fullName>
    </recommendedName>
</protein>
<dbReference type="InParanoid" id="A0A2T3B2L4"/>
<dbReference type="InterPro" id="IPR013154">
    <property type="entry name" value="ADH-like_N"/>
</dbReference>
<dbReference type="RefSeq" id="XP_024721148.1">
    <property type="nucleotide sequence ID" value="XM_024864064.1"/>
</dbReference>
<dbReference type="PANTHER" id="PTHR45348">
    <property type="entry name" value="HYPOTHETICAL OXIDOREDUCTASE (EUROFUNG)"/>
    <property type="match status" value="1"/>
</dbReference>
<evidence type="ECO:0000313" key="4">
    <source>
        <dbReference type="EMBL" id="PSS18796.1"/>
    </source>
</evidence>
<dbReference type="PANTHER" id="PTHR45348:SF2">
    <property type="entry name" value="ZINC-TYPE ALCOHOL DEHYDROGENASE-LIKE PROTEIN C2E1P3.01"/>
    <property type="match status" value="1"/>
</dbReference>
<feature type="domain" description="Enoyl reductase (ER)" evidence="3">
    <location>
        <begin position="17"/>
        <end position="367"/>
    </location>
</feature>
<dbReference type="InterPro" id="IPR020843">
    <property type="entry name" value="ER"/>
</dbReference>
<proteinExistence type="inferred from homology"/>
<evidence type="ECO:0000256" key="1">
    <source>
        <dbReference type="ARBA" id="ARBA00008072"/>
    </source>
</evidence>
<dbReference type="GeneID" id="36572145"/>
<evidence type="ECO:0000313" key="5">
    <source>
        <dbReference type="Proteomes" id="UP000241818"/>
    </source>
</evidence>
<dbReference type="InterPro" id="IPR047122">
    <property type="entry name" value="Trans-enoyl_RdTase-like"/>
</dbReference>
<dbReference type="STRING" id="857342.A0A2T3B2L4"/>
<dbReference type="SUPFAM" id="SSF51735">
    <property type="entry name" value="NAD(P)-binding Rossmann-fold domains"/>
    <property type="match status" value="1"/>
</dbReference>
<sequence>MPPNHAAWLSAKYVLPLEIKAAPYTTPNDDELVVRNCAIAINHIDWNKQALGNLIFSWIRYPFIMGSDLAGEVVEVGEGVTRFSPGDRVLALAVAMDQRSNKAAEGAFQEYTVVRQNLTAPIPDAMIYEKACVLPLCLSTAACALFQKDHLALQYPSTAYQPTGKTLLVWGGSTAVGSNAIQLAVAAGYEVVTTSSPKNFAYVSRLGARSVFNYRSPTAVKGLIRTLKDKDCVGAIAIGNGSMESCISIIGASKGRKFISQVSIDTPDIKSMSTIDQLSFVISTLYSNAYIWIRCKLKRVKTKFVFGSDLMANEVGSLIFEQYLPTALANGSYVAAPEFLTAGHGLERIQNGFDLSMRGVSARKVVVTL</sequence>
<dbReference type="OrthoDB" id="48317at2759"/>
<dbReference type="InterPro" id="IPR036291">
    <property type="entry name" value="NAD(P)-bd_dom_sf"/>
</dbReference>
<organism evidence="4 5">
    <name type="scientific">Amorphotheca resinae ATCC 22711</name>
    <dbReference type="NCBI Taxonomy" id="857342"/>
    <lineage>
        <taxon>Eukaryota</taxon>
        <taxon>Fungi</taxon>
        <taxon>Dikarya</taxon>
        <taxon>Ascomycota</taxon>
        <taxon>Pezizomycotina</taxon>
        <taxon>Leotiomycetes</taxon>
        <taxon>Helotiales</taxon>
        <taxon>Amorphothecaceae</taxon>
        <taxon>Amorphotheca</taxon>
    </lineage>
</organism>
<dbReference type="GO" id="GO:0016651">
    <property type="term" value="F:oxidoreductase activity, acting on NAD(P)H"/>
    <property type="evidence" value="ECO:0007669"/>
    <property type="project" value="InterPro"/>
</dbReference>
<reference evidence="4 5" key="1">
    <citation type="journal article" date="2018" name="New Phytol.">
        <title>Comparative genomics and transcriptomics depict ericoid mycorrhizal fungi as versatile saprotrophs and plant mutualists.</title>
        <authorList>
            <person name="Martino E."/>
            <person name="Morin E."/>
            <person name="Grelet G.A."/>
            <person name="Kuo A."/>
            <person name="Kohler A."/>
            <person name="Daghino S."/>
            <person name="Barry K.W."/>
            <person name="Cichocki N."/>
            <person name="Clum A."/>
            <person name="Dockter R.B."/>
            <person name="Hainaut M."/>
            <person name="Kuo R.C."/>
            <person name="LaButti K."/>
            <person name="Lindahl B.D."/>
            <person name="Lindquist E.A."/>
            <person name="Lipzen A."/>
            <person name="Khouja H.R."/>
            <person name="Magnuson J."/>
            <person name="Murat C."/>
            <person name="Ohm R.A."/>
            <person name="Singer S.W."/>
            <person name="Spatafora J.W."/>
            <person name="Wang M."/>
            <person name="Veneault-Fourrey C."/>
            <person name="Henrissat B."/>
            <person name="Grigoriev I.V."/>
            <person name="Martin F.M."/>
            <person name="Perotto S."/>
        </authorList>
    </citation>
    <scope>NUCLEOTIDE SEQUENCE [LARGE SCALE GENOMIC DNA]</scope>
    <source>
        <strain evidence="4 5">ATCC 22711</strain>
    </source>
</reference>
<dbReference type="Gene3D" id="3.90.180.10">
    <property type="entry name" value="Medium-chain alcohol dehydrogenases, catalytic domain"/>
    <property type="match status" value="1"/>
</dbReference>
<evidence type="ECO:0000256" key="2">
    <source>
        <dbReference type="ARBA" id="ARBA00023002"/>
    </source>
</evidence>
<accession>A0A2T3B2L4</accession>
<dbReference type="AlphaFoldDB" id="A0A2T3B2L4"/>
<dbReference type="InterPro" id="IPR011032">
    <property type="entry name" value="GroES-like_sf"/>
</dbReference>
<keyword evidence="5" id="KW-1185">Reference proteome</keyword>
<dbReference type="SUPFAM" id="SSF50129">
    <property type="entry name" value="GroES-like"/>
    <property type="match status" value="1"/>
</dbReference>